<dbReference type="InterPro" id="IPR006076">
    <property type="entry name" value="FAD-dep_OxRdtase"/>
</dbReference>
<keyword evidence="8" id="KW-1185">Reference proteome</keyword>
<proteinExistence type="inferred from homology"/>
<dbReference type="SUPFAM" id="SSF51905">
    <property type="entry name" value="FAD/NAD(P)-binding domain"/>
    <property type="match status" value="1"/>
</dbReference>
<evidence type="ECO:0000256" key="2">
    <source>
        <dbReference type="ARBA" id="ARBA00010989"/>
    </source>
</evidence>
<dbReference type="Proteomes" id="UP001396898">
    <property type="component" value="Unassembled WGS sequence"/>
</dbReference>
<accession>A0ABR1QZR7</accession>
<evidence type="ECO:0000313" key="8">
    <source>
        <dbReference type="Proteomes" id="UP001396898"/>
    </source>
</evidence>
<reference evidence="7 8" key="1">
    <citation type="submission" date="2023-01" db="EMBL/GenBank/DDBJ databases">
        <title>Analysis of 21 Apiospora genomes using comparative genomics revels a genus with tremendous synthesis potential of carbohydrate active enzymes and secondary metabolites.</title>
        <authorList>
            <person name="Sorensen T."/>
        </authorList>
    </citation>
    <scope>NUCLEOTIDE SEQUENCE [LARGE SCALE GENOMIC DNA]</scope>
    <source>
        <strain evidence="7 8">CBS 20057</strain>
    </source>
</reference>
<organism evidence="7 8">
    <name type="scientific">Apiospora marii</name>
    <dbReference type="NCBI Taxonomy" id="335849"/>
    <lineage>
        <taxon>Eukaryota</taxon>
        <taxon>Fungi</taxon>
        <taxon>Dikarya</taxon>
        <taxon>Ascomycota</taxon>
        <taxon>Pezizomycotina</taxon>
        <taxon>Sordariomycetes</taxon>
        <taxon>Xylariomycetidae</taxon>
        <taxon>Amphisphaeriales</taxon>
        <taxon>Apiosporaceae</taxon>
        <taxon>Apiospora</taxon>
    </lineage>
</organism>
<dbReference type="Pfam" id="PF01266">
    <property type="entry name" value="DAO"/>
    <property type="match status" value="1"/>
</dbReference>
<keyword evidence="4" id="KW-0274">FAD</keyword>
<evidence type="ECO:0000313" key="7">
    <source>
        <dbReference type="EMBL" id="KAK7993072.1"/>
    </source>
</evidence>
<dbReference type="Gene3D" id="3.50.50.60">
    <property type="entry name" value="FAD/NAD(P)-binding domain"/>
    <property type="match status" value="1"/>
</dbReference>
<dbReference type="EMBL" id="JAQQWI010000025">
    <property type="protein sequence ID" value="KAK7993072.1"/>
    <property type="molecule type" value="Genomic_DNA"/>
</dbReference>
<dbReference type="PANTHER" id="PTHR10961:SF26">
    <property type="entry name" value="L-SACCHAROPINE OXIDASE"/>
    <property type="match status" value="1"/>
</dbReference>
<dbReference type="InterPro" id="IPR036188">
    <property type="entry name" value="FAD/NAD-bd_sf"/>
</dbReference>
<comment type="similarity">
    <text evidence="2">Belongs to the MSOX/MTOX family.</text>
</comment>
<dbReference type="PANTHER" id="PTHR10961">
    <property type="entry name" value="PEROXISOMAL SARCOSINE OXIDASE"/>
    <property type="match status" value="1"/>
</dbReference>
<keyword evidence="3" id="KW-0285">Flavoprotein</keyword>
<feature type="domain" description="FAD dependent oxidoreductase" evidence="6">
    <location>
        <begin position="8"/>
        <end position="387"/>
    </location>
</feature>
<dbReference type="InterPro" id="IPR045170">
    <property type="entry name" value="MTOX"/>
</dbReference>
<comment type="caution">
    <text evidence="7">The sequence shown here is derived from an EMBL/GenBank/DDBJ whole genome shotgun (WGS) entry which is preliminary data.</text>
</comment>
<protein>
    <submittedName>
        <fullName evidence="7">FAD dependent oxidoreductase</fullName>
    </submittedName>
</protein>
<evidence type="ECO:0000256" key="4">
    <source>
        <dbReference type="ARBA" id="ARBA00022827"/>
    </source>
</evidence>
<evidence type="ECO:0000259" key="6">
    <source>
        <dbReference type="Pfam" id="PF01266"/>
    </source>
</evidence>
<comment type="cofactor">
    <cofactor evidence="1">
        <name>FAD</name>
        <dbReference type="ChEBI" id="CHEBI:57692"/>
    </cofactor>
</comment>
<dbReference type="Gene3D" id="3.30.9.10">
    <property type="entry name" value="D-Amino Acid Oxidase, subunit A, domain 2"/>
    <property type="match status" value="1"/>
</dbReference>
<evidence type="ECO:0000256" key="1">
    <source>
        <dbReference type="ARBA" id="ARBA00001974"/>
    </source>
</evidence>
<evidence type="ECO:0000256" key="3">
    <source>
        <dbReference type="ARBA" id="ARBA00022630"/>
    </source>
</evidence>
<name>A0ABR1QZR7_9PEZI</name>
<evidence type="ECO:0000256" key="5">
    <source>
        <dbReference type="ARBA" id="ARBA00023002"/>
    </source>
</evidence>
<gene>
    <name evidence="7" type="ORF">PG991_016251</name>
</gene>
<sequence>MLDKDAPILIIGAGTFGLSTAYHFARAGHSNITVLEKSGAVPPADSAGNDLNKIVRAEYEDPFYAELALEAMAAWKTDPLFSPHYHETGYLLANSAAAPDKAKKTLRKSLASIQQHPAFRGKISPIVTREDITKVAPVFDGPMQWKGYFNRFAGYAHAADALTAVYSACCALGVAFRTGDAVASLTYATNPAGEARRCTGAVTAAGKRYTAALTVLALGAALATVLPEVGRQVAANAWAVAHIQLTPEEAQRLRGIPVTYARDLGFFFEPDRRTNLLKLCPSGAGYTNFVSSSSDGKKSVSVPPDFNDFITPADEEKVRKLLRETLPGLAERPLVNKHLCWCADTADSEYIVDFVPGTGGRSLIVASGDSGHAFKMLPVAGRWVVELAKAGAQEKGRWRWKAGQDAGGDVSWRIGRPVDLGEVPLGVRSKL</sequence>
<keyword evidence="5" id="KW-0560">Oxidoreductase</keyword>